<dbReference type="AlphaFoldDB" id="L7LMT8"/>
<name>L7LMT8_9ACTN</name>
<keyword evidence="1" id="KW-1133">Transmembrane helix</keyword>
<comment type="caution">
    <text evidence="2">The sequence shown here is derived from an EMBL/GenBank/DDBJ whole genome shotgun (WGS) entry which is preliminary data.</text>
</comment>
<keyword evidence="1" id="KW-0472">Membrane</keyword>
<gene>
    <name evidence="2" type="ORF">GSI01S_30_00070</name>
</gene>
<reference evidence="2 3" key="1">
    <citation type="submission" date="2012-12" db="EMBL/GenBank/DDBJ databases">
        <title>Whole genome shotgun sequence of Gordonia sihwensis NBRC 108236.</title>
        <authorList>
            <person name="Yoshida I."/>
            <person name="Hosoyama A."/>
            <person name="Tsuchikane K."/>
            <person name="Ando Y."/>
            <person name="Baba S."/>
            <person name="Ohji S."/>
            <person name="Hamada M."/>
            <person name="Tamura T."/>
            <person name="Yamazoe A."/>
            <person name="Yamazaki S."/>
            <person name="Fujita N."/>
        </authorList>
    </citation>
    <scope>NUCLEOTIDE SEQUENCE [LARGE SCALE GENOMIC DNA]</scope>
    <source>
        <strain evidence="2 3">NBRC 108236</strain>
    </source>
</reference>
<feature type="transmembrane region" description="Helical" evidence="1">
    <location>
        <begin position="57"/>
        <end position="76"/>
    </location>
</feature>
<sequence length="142" mass="15911">MRWPRRGDWVPLMPERSRMLVILAVPIEAILRAWDYLTPDIQPPTLSLSVVEQMMPLEVWGAICAVVGVVTVWGFAMRWPRTAIAGLRLGGATYGLLALGQWLAVVDNPWFDGVRSPAITTIFAVAYWGLARGYTQQMRSRA</sequence>
<feature type="transmembrane region" description="Helical" evidence="1">
    <location>
        <begin position="20"/>
        <end position="37"/>
    </location>
</feature>
<proteinExistence type="predicted"/>
<keyword evidence="1" id="KW-0812">Transmembrane</keyword>
<evidence type="ECO:0000313" key="3">
    <source>
        <dbReference type="Proteomes" id="UP000035083"/>
    </source>
</evidence>
<protein>
    <submittedName>
        <fullName evidence="2">Uncharacterized protein</fullName>
    </submittedName>
</protein>
<evidence type="ECO:0000313" key="2">
    <source>
        <dbReference type="EMBL" id="GAC62199.1"/>
    </source>
</evidence>
<dbReference type="Proteomes" id="UP000035083">
    <property type="component" value="Unassembled WGS sequence"/>
</dbReference>
<feature type="transmembrane region" description="Helical" evidence="1">
    <location>
        <begin position="83"/>
        <end position="104"/>
    </location>
</feature>
<organism evidence="2 3">
    <name type="scientific">Gordonia sihwensis NBRC 108236</name>
    <dbReference type="NCBI Taxonomy" id="1223544"/>
    <lineage>
        <taxon>Bacteria</taxon>
        <taxon>Bacillati</taxon>
        <taxon>Actinomycetota</taxon>
        <taxon>Actinomycetes</taxon>
        <taxon>Mycobacteriales</taxon>
        <taxon>Gordoniaceae</taxon>
        <taxon>Gordonia</taxon>
    </lineage>
</organism>
<feature type="transmembrane region" description="Helical" evidence="1">
    <location>
        <begin position="116"/>
        <end position="135"/>
    </location>
</feature>
<dbReference type="RefSeq" id="WP_006897602.1">
    <property type="nucleotide sequence ID" value="NZ_BANU01000030.1"/>
</dbReference>
<dbReference type="EMBL" id="BANU01000030">
    <property type="protein sequence ID" value="GAC62199.1"/>
    <property type="molecule type" value="Genomic_DNA"/>
</dbReference>
<keyword evidence="3" id="KW-1185">Reference proteome</keyword>
<evidence type="ECO:0000256" key="1">
    <source>
        <dbReference type="SAM" id="Phobius"/>
    </source>
</evidence>
<accession>L7LMT8</accession>